<gene>
    <name evidence="3" type="ORF">SAMN06265350_104144</name>
</gene>
<dbReference type="Pfam" id="PF05036">
    <property type="entry name" value="SPOR"/>
    <property type="match status" value="1"/>
</dbReference>
<accession>A0A521CJM6</accession>
<evidence type="ECO:0000259" key="2">
    <source>
        <dbReference type="PROSITE" id="PS51724"/>
    </source>
</evidence>
<dbReference type="GO" id="GO:0042834">
    <property type="term" value="F:peptidoglycan binding"/>
    <property type="evidence" value="ECO:0007669"/>
    <property type="project" value="InterPro"/>
</dbReference>
<reference evidence="3 4" key="1">
    <citation type="submission" date="2017-05" db="EMBL/GenBank/DDBJ databases">
        <authorList>
            <person name="Varghese N."/>
            <person name="Submissions S."/>
        </authorList>
    </citation>
    <scope>NUCLEOTIDE SEQUENCE [LARGE SCALE GENOMIC DNA]</scope>
    <source>
        <strain evidence="3 4">DSM 21342</strain>
    </source>
</reference>
<evidence type="ECO:0000256" key="1">
    <source>
        <dbReference type="SAM" id="MobiDB-lite"/>
    </source>
</evidence>
<dbReference type="Proteomes" id="UP000315971">
    <property type="component" value="Unassembled WGS sequence"/>
</dbReference>
<dbReference type="EMBL" id="FXSZ01000004">
    <property type="protein sequence ID" value="SMO59669.1"/>
    <property type="molecule type" value="Genomic_DNA"/>
</dbReference>
<dbReference type="RefSeq" id="WP_142603095.1">
    <property type="nucleotide sequence ID" value="NZ_FXSZ01000004.1"/>
</dbReference>
<organism evidence="3 4">
    <name type="scientific">Solitalea koreensis</name>
    <dbReference type="NCBI Taxonomy" id="543615"/>
    <lineage>
        <taxon>Bacteria</taxon>
        <taxon>Pseudomonadati</taxon>
        <taxon>Bacteroidota</taxon>
        <taxon>Sphingobacteriia</taxon>
        <taxon>Sphingobacteriales</taxon>
        <taxon>Sphingobacteriaceae</taxon>
        <taxon>Solitalea</taxon>
    </lineage>
</organism>
<feature type="domain" description="SPOR" evidence="2">
    <location>
        <begin position="109"/>
        <end position="186"/>
    </location>
</feature>
<sequence length="201" mass="22437">MMSKNLVVVFIFLFCLPILGLAQTVPSKKVKPADTTKKTTAPTKSTAPKTTTTTPNSKQPAKTVAPVEEETGSSGKAQIIPDTVNHNVEIVADPAIQQLITKRIEINRRPPEVGFRLQIYSGPKRNEAYSLQVKFALKYPELGSYLSYQAPNYKLRVGDFVSRADAEKIRKLLLQEFDVAFIVSDRLNQKKLYKEGETELP</sequence>
<keyword evidence="4" id="KW-1185">Reference proteome</keyword>
<dbReference type="OrthoDB" id="2473397at2"/>
<dbReference type="InterPro" id="IPR007730">
    <property type="entry name" value="SPOR-like_dom"/>
</dbReference>
<dbReference type="Gene3D" id="3.30.70.1070">
    <property type="entry name" value="Sporulation related repeat"/>
    <property type="match status" value="1"/>
</dbReference>
<dbReference type="AlphaFoldDB" id="A0A521CJM6"/>
<feature type="region of interest" description="Disordered" evidence="1">
    <location>
        <begin position="27"/>
        <end position="79"/>
    </location>
</feature>
<name>A0A521CJM6_9SPHI</name>
<evidence type="ECO:0000313" key="4">
    <source>
        <dbReference type="Proteomes" id="UP000315971"/>
    </source>
</evidence>
<dbReference type="InterPro" id="IPR036680">
    <property type="entry name" value="SPOR-like_sf"/>
</dbReference>
<dbReference type="PROSITE" id="PS51724">
    <property type="entry name" value="SPOR"/>
    <property type="match status" value="1"/>
</dbReference>
<proteinExistence type="predicted"/>
<feature type="compositionally biased region" description="Low complexity" evidence="1">
    <location>
        <begin position="38"/>
        <end position="58"/>
    </location>
</feature>
<protein>
    <submittedName>
        <fullName evidence="3">Sporulation related domain-containing protein</fullName>
    </submittedName>
</protein>
<evidence type="ECO:0000313" key="3">
    <source>
        <dbReference type="EMBL" id="SMO59669.1"/>
    </source>
</evidence>